<keyword evidence="2" id="KW-0004">4Fe-4S</keyword>
<keyword evidence="5" id="KW-0560">Oxidoreductase</keyword>
<keyword evidence="3" id="KW-0949">S-adenosyl-L-methionine</keyword>
<evidence type="ECO:0000313" key="10">
    <source>
        <dbReference type="Proteomes" id="UP000034954"/>
    </source>
</evidence>
<feature type="domain" description="Radical SAM core" evidence="8">
    <location>
        <begin position="20"/>
        <end position="105"/>
    </location>
</feature>
<evidence type="ECO:0000256" key="4">
    <source>
        <dbReference type="ARBA" id="ARBA00022723"/>
    </source>
</evidence>
<gene>
    <name evidence="9" type="ORF">BROFUL_02609</name>
</gene>
<dbReference type="Pfam" id="PF04055">
    <property type="entry name" value="Radical_SAM"/>
    <property type="match status" value="1"/>
</dbReference>
<dbReference type="EMBL" id="LAQJ01000240">
    <property type="protein sequence ID" value="KKO18658.1"/>
    <property type="molecule type" value="Genomic_DNA"/>
</dbReference>
<evidence type="ECO:0000256" key="3">
    <source>
        <dbReference type="ARBA" id="ARBA00022691"/>
    </source>
</evidence>
<dbReference type="GO" id="GO:0016491">
    <property type="term" value="F:oxidoreductase activity"/>
    <property type="evidence" value="ECO:0007669"/>
    <property type="project" value="UniProtKB-KW"/>
</dbReference>
<dbReference type="PROSITE" id="PS01305">
    <property type="entry name" value="MOAA_NIFB_PQQE"/>
    <property type="match status" value="1"/>
</dbReference>
<comment type="caution">
    <text evidence="9">The sequence shown here is derived from an EMBL/GenBank/DDBJ whole genome shotgun (WGS) entry which is preliminary data.</text>
</comment>
<evidence type="ECO:0000256" key="1">
    <source>
        <dbReference type="ARBA" id="ARBA00001966"/>
    </source>
</evidence>
<evidence type="ECO:0000256" key="5">
    <source>
        <dbReference type="ARBA" id="ARBA00023002"/>
    </source>
</evidence>
<dbReference type="SFLD" id="SFLDS00029">
    <property type="entry name" value="Radical_SAM"/>
    <property type="match status" value="1"/>
</dbReference>
<name>A0A0M2URG8_9BACT</name>
<dbReference type="Gene3D" id="3.20.20.70">
    <property type="entry name" value="Aldolase class I"/>
    <property type="match status" value="1"/>
</dbReference>
<keyword evidence="10" id="KW-1185">Reference proteome</keyword>
<dbReference type="InterPro" id="IPR058240">
    <property type="entry name" value="rSAM_sf"/>
</dbReference>
<dbReference type="InterPro" id="IPR000385">
    <property type="entry name" value="MoaA_NifB_PqqE_Fe-S-bd_CS"/>
</dbReference>
<reference evidence="9 10" key="1">
    <citation type="journal article" date="2013" name="BMC Microbiol.">
        <title>Identification of the type II cytochrome c maturation pathway in anammox bacteria by comparative genomics.</title>
        <authorList>
            <person name="Ferousi C."/>
            <person name="Speth D.R."/>
            <person name="Reimann J."/>
            <person name="Op den Camp H.J."/>
            <person name="Allen J.W."/>
            <person name="Keltjens J.T."/>
            <person name="Jetten M.S."/>
        </authorList>
    </citation>
    <scope>NUCLEOTIDE SEQUENCE [LARGE SCALE GENOMIC DNA]</scope>
    <source>
        <strain evidence="9">RU1</strain>
    </source>
</reference>
<dbReference type="InterPro" id="IPR050377">
    <property type="entry name" value="Radical_SAM_PqqE_MftC-like"/>
</dbReference>
<evidence type="ECO:0000313" key="9">
    <source>
        <dbReference type="EMBL" id="KKO18658.1"/>
    </source>
</evidence>
<dbReference type="SUPFAM" id="SSF102114">
    <property type="entry name" value="Radical SAM enzymes"/>
    <property type="match status" value="1"/>
</dbReference>
<protein>
    <recommendedName>
        <fullName evidence="8">Radical SAM core domain-containing protein</fullName>
    </recommendedName>
</protein>
<keyword evidence="4" id="KW-0479">Metal-binding</keyword>
<accession>A0A0M2URG8</accession>
<dbReference type="PATRIC" id="fig|380242.3.peg.3236"/>
<evidence type="ECO:0000256" key="7">
    <source>
        <dbReference type="ARBA" id="ARBA00023014"/>
    </source>
</evidence>
<dbReference type="PANTHER" id="PTHR11228:SF7">
    <property type="entry name" value="PQQA PEPTIDE CYCLASE"/>
    <property type="match status" value="1"/>
</dbReference>
<keyword evidence="6" id="KW-0408">Iron</keyword>
<evidence type="ECO:0000256" key="6">
    <source>
        <dbReference type="ARBA" id="ARBA00023004"/>
    </source>
</evidence>
<comment type="cofactor">
    <cofactor evidence="1">
        <name>[4Fe-4S] cluster</name>
        <dbReference type="ChEBI" id="CHEBI:49883"/>
    </cofactor>
</comment>
<dbReference type="AlphaFoldDB" id="A0A0M2URG8"/>
<dbReference type="Proteomes" id="UP000034954">
    <property type="component" value="Unassembled WGS sequence"/>
</dbReference>
<sequence length="282" mass="32533">MKPIVIPQTYNYIATFLSLTCNLRCSYCINYFEEGNFNKKQISGKEWVEGLNRVVPREDLPLSLQGGEPSLHKDFISILNHIKPQLNVDILTNLQFDEDEFIRKVDPNRIKRKSPYASIRVSYHPATMKLEPLVKKVLTLQRNGFSVGIWGVMHPAQEAEILRAKEYCTASGIDFRTKEFLGEHNGKRYGTYRYEGACDKKFAKKVLCKTTELIIGSSGDVYRCHSDLYENRKPIGNILDEDFEIEDTFRECNVFGHCNPCDVKVKTNRFQEFGHTSVEIIF</sequence>
<evidence type="ECO:0000259" key="8">
    <source>
        <dbReference type="Pfam" id="PF04055"/>
    </source>
</evidence>
<dbReference type="GO" id="GO:0046872">
    <property type="term" value="F:metal ion binding"/>
    <property type="evidence" value="ECO:0007669"/>
    <property type="project" value="UniProtKB-KW"/>
</dbReference>
<dbReference type="InterPro" id="IPR013785">
    <property type="entry name" value="Aldolase_TIM"/>
</dbReference>
<dbReference type="GO" id="GO:0051539">
    <property type="term" value="F:4 iron, 4 sulfur cluster binding"/>
    <property type="evidence" value="ECO:0007669"/>
    <property type="project" value="UniProtKB-KW"/>
</dbReference>
<evidence type="ECO:0000256" key="2">
    <source>
        <dbReference type="ARBA" id="ARBA00022485"/>
    </source>
</evidence>
<organism evidence="9 10">
    <name type="scientific">Candidatus Brocadia fulgida</name>
    <dbReference type="NCBI Taxonomy" id="380242"/>
    <lineage>
        <taxon>Bacteria</taxon>
        <taxon>Pseudomonadati</taxon>
        <taxon>Planctomycetota</taxon>
        <taxon>Candidatus Brocadiia</taxon>
        <taxon>Candidatus Brocadiales</taxon>
        <taxon>Candidatus Brocadiaceae</taxon>
        <taxon>Candidatus Brocadia</taxon>
    </lineage>
</organism>
<dbReference type="InterPro" id="IPR007197">
    <property type="entry name" value="rSAM"/>
</dbReference>
<dbReference type="PANTHER" id="PTHR11228">
    <property type="entry name" value="RADICAL SAM DOMAIN PROTEIN"/>
    <property type="match status" value="1"/>
</dbReference>
<keyword evidence="7" id="KW-0411">Iron-sulfur</keyword>
<proteinExistence type="predicted"/>
<dbReference type="CDD" id="cd01335">
    <property type="entry name" value="Radical_SAM"/>
    <property type="match status" value="1"/>
</dbReference>